<proteinExistence type="predicted"/>
<accession>A0A2X0RGG2</accession>
<dbReference type="AlphaFoldDB" id="A0A2X0RGG2"/>
<reference evidence="1" key="1">
    <citation type="submission" date="2018-05" db="EMBL/GenBank/DDBJ databases">
        <authorList>
            <person name="Lanie J.A."/>
            <person name="Ng W.-L."/>
            <person name="Kazmierczak K.M."/>
            <person name="Andrzejewski T.M."/>
            <person name="Davidsen T.M."/>
            <person name="Wayne K.J."/>
            <person name="Tettelin H."/>
            <person name="Glass J.I."/>
            <person name="Rusch D."/>
            <person name="Podicherti R."/>
            <person name="Tsui H.-C.T."/>
            <person name="Winkler M.E."/>
        </authorList>
    </citation>
    <scope>NUCLEOTIDE SEQUENCE</scope>
    <source>
        <strain evidence="1">KNB</strain>
    </source>
</reference>
<name>A0A2X0RGG2_9PROT</name>
<dbReference type="EMBL" id="LS423452">
    <property type="protein sequence ID" value="SPS06854.1"/>
    <property type="molecule type" value="Genomic_DNA"/>
</dbReference>
<protein>
    <submittedName>
        <fullName evidence="1">Uncharacterized protein</fullName>
    </submittedName>
</protein>
<organism evidence="1">
    <name type="scientific">Candidatus Nitrotoga fabula</name>
    <dbReference type="NCBI Taxonomy" id="2182327"/>
    <lineage>
        <taxon>Bacteria</taxon>
        <taxon>Pseudomonadati</taxon>
        <taxon>Pseudomonadota</taxon>
        <taxon>Betaproteobacteria</taxon>
        <taxon>Nitrosomonadales</taxon>
        <taxon>Gallionellaceae</taxon>
        <taxon>Candidatus Nitrotoga</taxon>
    </lineage>
</organism>
<evidence type="ECO:0000313" key="1">
    <source>
        <dbReference type="EMBL" id="SPS06854.1"/>
    </source>
</evidence>
<sequence length="30" mass="3338">MNIDYSEIPFHERFSDDAQAVAIAVVQSAL</sequence>
<gene>
    <name evidence="1" type="ORF">NITFAB_2451</name>
</gene>